<evidence type="ECO:0000313" key="2">
    <source>
        <dbReference type="EMBL" id="RDW57917.1"/>
    </source>
</evidence>
<comment type="caution">
    <text evidence="2">The sequence shown here is derived from an EMBL/GenBank/DDBJ whole genome shotgun (WGS) entry which is preliminary data.</text>
</comment>
<dbReference type="AlphaFoldDB" id="A0A3D8Q8C9"/>
<evidence type="ECO:0000313" key="3">
    <source>
        <dbReference type="Proteomes" id="UP000256690"/>
    </source>
</evidence>
<organism evidence="2 3">
    <name type="scientific">Aspergillus mulundensis</name>
    <dbReference type="NCBI Taxonomy" id="1810919"/>
    <lineage>
        <taxon>Eukaryota</taxon>
        <taxon>Fungi</taxon>
        <taxon>Dikarya</taxon>
        <taxon>Ascomycota</taxon>
        <taxon>Pezizomycotina</taxon>
        <taxon>Eurotiomycetes</taxon>
        <taxon>Eurotiomycetidae</taxon>
        <taxon>Eurotiales</taxon>
        <taxon>Aspergillaceae</taxon>
        <taxon>Aspergillus</taxon>
        <taxon>Aspergillus subgen. Nidulantes</taxon>
    </lineage>
</organism>
<dbReference type="EMBL" id="PVWQ01000025">
    <property type="protein sequence ID" value="RDW57917.1"/>
    <property type="molecule type" value="Genomic_DNA"/>
</dbReference>
<sequence>MADPPKAPTTFSSHRPKPTLAIPSKRPLSRPAPPNPKPNPTAPTLTIRSAAPTEESRKREKEKENKRIEADFSEAPQPFLDPALWETLKDKTAIYVEV</sequence>
<reference evidence="2 3" key="1">
    <citation type="journal article" date="2018" name="IMA Fungus">
        <title>IMA Genome-F 9: Draft genome sequence of Annulohypoxylon stygium, Aspergillus mulundensis, Berkeleyomyces basicola (syn. Thielaviopsis basicola), Ceratocystis smalleyi, two Cercospora beticola strains, Coleophoma cylindrospora, Fusarium fracticaudum, Phialophora cf. hyalina, and Morchella septimelata.</title>
        <authorList>
            <person name="Wingfield B.D."/>
            <person name="Bills G.F."/>
            <person name="Dong Y."/>
            <person name="Huang W."/>
            <person name="Nel W.J."/>
            <person name="Swalarsk-Parry B.S."/>
            <person name="Vaghefi N."/>
            <person name="Wilken P.M."/>
            <person name="An Z."/>
            <person name="de Beer Z.W."/>
            <person name="De Vos L."/>
            <person name="Chen L."/>
            <person name="Duong T.A."/>
            <person name="Gao Y."/>
            <person name="Hammerbacher A."/>
            <person name="Kikkert J.R."/>
            <person name="Li Y."/>
            <person name="Li H."/>
            <person name="Li K."/>
            <person name="Li Q."/>
            <person name="Liu X."/>
            <person name="Ma X."/>
            <person name="Naidoo K."/>
            <person name="Pethybridge S.J."/>
            <person name="Sun J."/>
            <person name="Steenkamp E.T."/>
            <person name="van der Nest M.A."/>
            <person name="van Wyk S."/>
            <person name="Wingfield M.J."/>
            <person name="Xiong C."/>
            <person name="Yue Q."/>
            <person name="Zhang X."/>
        </authorList>
    </citation>
    <scope>NUCLEOTIDE SEQUENCE [LARGE SCALE GENOMIC DNA]</scope>
    <source>
        <strain evidence="2 3">DSM 5745</strain>
    </source>
</reference>
<dbReference type="GeneID" id="38121667"/>
<feature type="compositionally biased region" description="Pro residues" evidence="1">
    <location>
        <begin position="30"/>
        <end position="41"/>
    </location>
</feature>
<dbReference type="RefSeq" id="XP_026598086.1">
    <property type="nucleotide sequence ID" value="XM_026753313.1"/>
</dbReference>
<name>A0A3D8Q8C9_9EURO</name>
<keyword evidence="3" id="KW-1185">Reference proteome</keyword>
<evidence type="ECO:0000256" key="1">
    <source>
        <dbReference type="SAM" id="MobiDB-lite"/>
    </source>
</evidence>
<feature type="region of interest" description="Disordered" evidence="1">
    <location>
        <begin position="1"/>
        <end position="74"/>
    </location>
</feature>
<protein>
    <submittedName>
        <fullName evidence="2">Uncharacterized protein</fullName>
    </submittedName>
</protein>
<proteinExistence type="predicted"/>
<gene>
    <name evidence="2" type="ORF">DSM5745_11297</name>
</gene>
<accession>A0A3D8Q8C9</accession>
<feature type="compositionally biased region" description="Basic and acidic residues" evidence="1">
    <location>
        <begin position="54"/>
        <end position="70"/>
    </location>
</feature>
<dbReference type="Proteomes" id="UP000256690">
    <property type="component" value="Unassembled WGS sequence"/>
</dbReference>